<protein>
    <submittedName>
        <fullName evidence="2">Uncharacterized protein</fullName>
    </submittedName>
</protein>
<dbReference type="EMBL" id="JADNRY010000042">
    <property type="protein sequence ID" value="KAF9070246.1"/>
    <property type="molecule type" value="Genomic_DNA"/>
</dbReference>
<keyword evidence="1" id="KW-1133">Transmembrane helix</keyword>
<reference evidence="2" key="1">
    <citation type="submission" date="2020-11" db="EMBL/GenBank/DDBJ databases">
        <authorList>
            <consortium name="DOE Joint Genome Institute"/>
            <person name="Ahrendt S."/>
            <person name="Riley R."/>
            <person name="Andreopoulos W."/>
            <person name="Labutti K."/>
            <person name="Pangilinan J."/>
            <person name="Ruiz-Duenas F.J."/>
            <person name="Barrasa J.M."/>
            <person name="Sanchez-Garcia M."/>
            <person name="Camarero S."/>
            <person name="Miyauchi S."/>
            <person name="Serrano A."/>
            <person name="Linde D."/>
            <person name="Babiker R."/>
            <person name="Drula E."/>
            <person name="Ayuso-Fernandez I."/>
            <person name="Pacheco R."/>
            <person name="Padilla G."/>
            <person name="Ferreira P."/>
            <person name="Barriuso J."/>
            <person name="Kellner H."/>
            <person name="Castanera R."/>
            <person name="Alfaro M."/>
            <person name="Ramirez L."/>
            <person name="Pisabarro A.G."/>
            <person name="Kuo A."/>
            <person name="Tritt A."/>
            <person name="Lipzen A."/>
            <person name="He G."/>
            <person name="Yan M."/>
            <person name="Ng V."/>
            <person name="Cullen D."/>
            <person name="Martin F."/>
            <person name="Rosso M.-N."/>
            <person name="Henrissat B."/>
            <person name="Hibbett D."/>
            <person name="Martinez A.T."/>
            <person name="Grigoriev I.V."/>
        </authorList>
    </citation>
    <scope>NUCLEOTIDE SEQUENCE</scope>
    <source>
        <strain evidence="2">AH 40177</strain>
    </source>
</reference>
<proteinExistence type="predicted"/>
<feature type="transmembrane region" description="Helical" evidence="1">
    <location>
        <begin position="249"/>
        <end position="276"/>
    </location>
</feature>
<dbReference type="OrthoDB" id="3049240at2759"/>
<organism evidence="2 3">
    <name type="scientific">Rhodocollybia butyracea</name>
    <dbReference type="NCBI Taxonomy" id="206335"/>
    <lineage>
        <taxon>Eukaryota</taxon>
        <taxon>Fungi</taxon>
        <taxon>Dikarya</taxon>
        <taxon>Basidiomycota</taxon>
        <taxon>Agaricomycotina</taxon>
        <taxon>Agaricomycetes</taxon>
        <taxon>Agaricomycetidae</taxon>
        <taxon>Agaricales</taxon>
        <taxon>Marasmiineae</taxon>
        <taxon>Omphalotaceae</taxon>
        <taxon>Rhodocollybia</taxon>
    </lineage>
</organism>
<comment type="caution">
    <text evidence="2">The sequence shown here is derived from an EMBL/GenBank/DDBJ whole genome shotgun (WGS) entry which is preliminary data.</text>
</comment>
<keyword evidence="1" id="KW-0472">Membrane</keyword>
<dbReference type="AlphaFoldDB" id="A0A9P5U8Q4"/>
<feature type="transmembrane region" description="Helical" evidence="1">
    <location>
        <begin position="54"/>
        <end position="73"/>
    </location>
</feature>
<evidence type="ECO:0000313" key="2">
    <source>
        <dbReference type="EMBL" id="KAF9070246.1"/>
    </source>
</evidence>
<keyword evidence="1" id="KW-0812">Transmembrane</keyword>
<dbReference type="Proteomes" id="UP000772434">
    <property type="component" value="Unassembled WGS sequence"/>
</dbReference>
<feature type="transmembrane region" description="Helical" evidence="1">
    <location>
        <begin position="173"/>
        <end position="197"/>
    </location>
</feature>
<evidence type="ECO:0000313" key="3">
    <source>
        <dbReference type="Proteomes" id="UP000772434"/>
    </source>
</evidence>
<sequence>MISAEQEQVLGFGTACYQNVITIIIDLTVYGCALLGMLIAIWLLNVHTWREPKAIQLLCCMIILSTFTGFIVFQGIGTEIEVISGIVEEILSPPRTIIIAGESRPAYNSELEPQLMVGDFVIGWRAWVLLPHDKMWRLALAAVMICNIGLNLADSIFDIFVIDTEISGVFVVLDWLSIAFSLLVNMLATTLIGWKAWAHYRTMGDTSTWRNSRVTKLLLLFIESGALFLVIQLFALVGELGNMLDTTGAFILVAEVASAFLNIFSVLYPIGIVILIHSDKSPVVETFHYTTQVQVADDT</sequence>
<evidence type="ECO:0000256" key="1">
    <source>
        <dbReference type="SAM" id="Phobius"/>
    </source>
</evidence>
<feature type="transmembrane region" description="Helical" evidence="1">
    <location>
        <begin position="217"/>
        <end position="237"/>
    </location>
</feature>
<name>A0A9P5U8Q4_9AGAR</name>
<keyword evidence="3" id="KW-1185">Reference proteome</keyword>
<feature type="transmembrane region" description="Helical" evidence="1">
    <location>
        <begin position="20"/>
        <end position="42"/>
    </location>
</feature>
<gene>
    <name evidence="2" type="ORF">BDP27DRAFT_1420128</name>
</gene>
<feature type="transmembrane region" description="Helical" evidence="1">
    <location>
        <begin position="135"/>
        <end position="153"/>
    </location>
</feature>
<accession>A0A9P5U8Q4</accession>